<dbReference type="InterPro" id="IPR007922">
    <property type="entry name" value="DciA-like"/>
</dbReference>
<dbReference type="EMBL" id="VNHO01000006">
    <property type="protein sequence ID" value="TYP57398.1"/>
    <property type="molecule type" value="Genomic_DNA"/>
</dbReference>
<sequence>MIFMEKIRNILLKTLKKTELERRLRQAMVFVHYEEMVGEKIARISKPVFFRGDTLFIGVASPIWAHQLLFFKSDIINKINSRFSPPLVKDIRFQVCRVDGEPEGGKEDGQEDIEVEIPDKKKQMVYNITSDIKDEKLRQKFAELMMKDLEFKIKRGESLVHSHRQKHGGQDPGYNYDS</sequence>
<dbReference type="AlphaFoldDB" id="A0A5S5AVN1"/>
<accession>A0A5S5AVN1</accession>
<protein>
    <submittedName>
        <fullName evidence="1">Uncharacterized protein DUF721</fullName>
    </submittedName>
</protein>
<dbReference type="PANTHER" id="PTHR36456:SF1">
    <property type="entry name" value="UPF0232 PROTEIN SCO3875"/>
    <property type="match status" value="1"/>
</dbReference>
<dbReference type="PANTHER" id="PTHR36456">
    <property type="entry name" value="UPF0232 PROTEIN SCO3875"/>
    <property type="match status" value="1"/>
</dbReference>
<evidence type="ECO:0000313" key="1">
    <source>
        <dbReference type="EMBL" id="TYP57398.1"/>
    </source>
</evidence>
<name>A0A5S5AVN1_9FIRM</name>
<dbReference type="Pfam" id="PF05258">
    <property type="entry name" value="DciA"/>
    <property type="match status" value="1"/>
</dbReference>
<organism evidence="1 2">
    <name type="scientific">Thermosediminibacter litoriperuensis</name>
    <dbReference type="NCBI Taxonomy" id="291989"/>
    <lineage>
        <taxon>Bacteria</taxon>
        <taxon>Bacillati</taxon>
        <taxon>Bacillota</taxon>
        <taxon>Clostridia</taxon>
        <taxon>Thermosediminibacterales</taxon>
        <taxon>Thermosediminibacteraceae</taxon>
        <taxon>Thermosediminibacter</taxon>
    </lineage>
</organism>
<keyword evidence="2" id="KW-1185">Reference proteome</keyword>
<comment type="caution">
    <text evidence="1">The sequence shown here is derived from an EMBL/GenBank/DDBJ whole genome shotgun (WGS) entry which is preliminary data.</text>
</comment>
<evidence type="ECO:0000313" key="2">
    <source>
        <dbReference type="Proteomes" id="UP000322294"/>
    </source>
</evidence>
<dbReference type="Proteomes" id="UP000322294">
    <property type="component" value="Unassembled WGS sequence"/>
</dbReference>
<proteinExistence type="predicted"/>
<reference evidence="1 2" key="1">
    <citation type="submission" date="2019-07" db="EMBL/GenBank/DDBJ databases">
        <title>Genomic Encyclopedia of Type Strains, Phase I: the one thousand microbial genomes (KMG-I) project.</title>
        <authorList>
            <person name="Kyrpides N."/>
        </authorList>
    </citation>
    <scope>NUCLEOTIDE SEQUENCE [LARGE SCALE GENOMIC DNA]</scope>
    <source>
        <strain evidence="1 2">DSM 16647</strain>
    </source>
</reference>
<gene>
    <name evidence="1" type="ORF">LZ11_00709</name>
</gene>